<organism evidence="2 3">
    <name type="scientific">Cyanistes caeruleus</name>
    <name type="common">Eurasian blue tit</name>
    <name type="synonym">Parus caeruleus</name>
    <dbReference type="NCBI Taxonomy" id="156563"/>
    <lineage>
        <taxon>Eukaryota</taxon>
        <taxon>Metazoa</taxon>
        <taxon>Chordata</taxon>
        <taxon>Craniata</taxon>
        <taxon>Vertebrata</taxon>
        <taxon>Euteleostomi</taxon>
        <taxon>Archelosauria</taxon>
        <taxon>Archosauria</taxon>
        <taxon>Dinosauria</taxon>
        <taxon>Saurischia</taxon>
        <taxon>Theropoda</taxon>
        <taxon>Coelurosauria</taxon>
        <taxon>Aves</taxon>
        <taxon>Neognathae</taxon>
        <taxon>Neoaves</taxon>
        <taxon>Telluraves</taxon>
        <taxon>Australaves</taxon>
        <taxon>Passeriformes</taxon>
        <taxon>Paridae</taxon>
        <taxon>Cyanistes</taxon>
    </lineage>
</organism>
<feature type="compositionally biased region" description="Basic and acidic residues" evidence="1">
    <location>
        <begin position="77"/>
        <end position="92"/>
    </location>
</feature>
<protein>
    <submittedName>
        <fullName evidence="2">Uncharacterized protein</fullName>
    </submittedName>
</protein>
<name>A0A8C0U9S9_CYACU</name>
<evidence type="ECO:0000313" key="3">
    <source>
        <dbReference type="Proteomes" id="UP000694410"/>
    </source>
</evidence>
<sequence length="98" mass="11503">MRRWPETALPCKRPGELEKKPSPLTSEGSRPPPKKELCCNKKGRQVLEIPPPKPQAQARGRKREWWQRGHRKRKNKRMEGQRKRLSAEHTARTEGFCP</sequence>
<evidence type="ECO:0000256" key="1">
    <source>
        <dbReference type="SAM" id="MobiDB-lite"/>
    </source>
</evidence>
<dbReference type="Ensembl" id="ENSCCET00000007108.1">
    <property type="protein sequence ID" value="ENSCCEP00000004250.1"/>
    <property type="gene ID" value="ENSCCEG00000004735.1"/>
</dbReference>
<dbReference type="Proteomes" id="UP000694410">
    <property type="component" value="Unplaced"/>
</dbReference>
<dbReference type="AlphaFoldDB" id="A0A8C0U9S9"/>
<accession>A0A8C0U9S9</accession>
<reference evidence="2" key="1">
    <citation type="submission" date="2025-08" db="UniProtKB">
        <authorList>
            <consortium name="Ensembl"/>
        </authorList>
    </citation>
    <scope>IDENTIFICATION</scope>
</reference>
<reference evidence="2" key="2">
    <citation type="submission" date="2025-09" db="UniProtKB">
        <authorList>
            <consortium name="Ensembl"/>
        </authorList>
    </citation>
    <scope>IDENTIFICATION</scope>
</reference>
<feature type="region of interest" description="Disordered" evidence="1">
    <location>
        <begin position="1"/>
        <end position="98"/>
    </location>
</feature>
<evidence type="ECO:0000313" key="2">
    <source>
        <dbReference type="Ensembl" id="ENSCCEP00000004250.1"/>
    </source>
</evidence>
<proteinExistence type="predicted"/>
<keyword evidence="3" id="KW-1185">Reference proteome</keyword>